<keyword evidence="2" id="KW-1185">Reference proteome</keyword>
<name>A0ABW3T3L8_9CAUL</name>
<evidence type="ECO:0000313" key="1">
    <source>
        <dbReference type="EMBL" id="MFD1191523.1"/>
    </source>
</evidence>
<protein>
    <submittedName>
        <fullName evidence="1">Winged helix-turn-helix domain-containing protein</fullName>
    </submittedName>
</protein>
<comment type="caution">
    <text evidence="1">The sequence shown here is derived from an EMBL/GenBank/DDBJ whole genome shotgun (WGS) entry which is preliminary data.</text>
</comment>
<organism evidence="1 2">
    <name type="scientific">Phenylobacterium conjunctum</name>
    <dbReference type="NCBI Taxonomy" id="1298959"/>
    <lineage>
        <taxon>Bacteria</taxon>
        <taxon>Pseudomonadati</taxon>
        <taxon>Pseudomonadota</taxon>
        <taxon>Alphaproteobacteria</taxon>
        <taxon>Caulobacterales</taxon>
        <taxon>Caulobacteraceae</taxon>
        <taxon>Phenylobacterium</taxon>
    </lineage>
</organism>
<dbReference type="RefSeq" id="WP_377353890.1">
    <property type="nucleotide sequence ID" value="NZ_JBHTLQ010000029.1"/>
</dbReference>
<evidence type="ECO:0000313" key="2">
    <source>
        <dbReference type="Proteomes" id="UP001597216"/>
    </source>
</evidence>
<accession>A0ABW3T3L8</accession>
<dbReference type="EMBL" id="JBHTLQ010000029">
    <property type="protein sequence ID" value="MFD1191523.1"/>
    <property type="molecule type" value="Genomic_DNA"/>
</dbReference>
<proteinExistence type="predicted"/>
<reference evidence="2" key="1">
    <citation type="journal article" date="2019" name="Int. J. Syst. Evol. Microbiol.">
        <title>The Global Catalogue of Microorganisms (GCM) 10K type strain sequencing project: providing services to taxonomists for standard genome sequencing and annotation.</title>
        <authorList>
            <consortium name="The Broad Institute Genomics Platform"/>
            <consortium name="The Broad Institute Genome Sequencing Center for Infectious Disease"/>
            <person name="Wu L."/>
            <person name="Ma J."/>
        </authorList>
    </citation>
    <scope>NUCLEOTIDE SEQUENCE [LARGE SCALE GENOMIC DNA]</scope>
    <source>
        <strain evidence="2">CCUG 55074</strain>
    </source>
</reference>
<sequence length="319" mass="34736">MFQPTQMAISADRRRMALRVAGYYFLQTATLVTRAIDEDLLTALVFLGVSRANVRPLKEDPAQDAAFAGAGDVPPDEMRRPVSVYAVAKDLRLPYETVRRHVVKLREAGMVEAGPGGVWVPNRVHLSPGLLSGMAENWEVARRFLRDAITIGAIPGKAPAPAGPDVSRRTVRLSIDYFLDSLTEMAGIVGLDALSLLVGMAVARGNMQHFAQDRETAETYAGIDAIPPDAVRRPVSVYAVSKGLGLPYETTRRYARRLTKEGWLERKADGGLILPAEVIGRPELLQAALQFAGATYAYLLRLAEIGLPPADEGVVPRRP</sequence>
<gene>
    <name evidence="1" type="ORF">ACFQ27_13110</name>
</gene>
<dbReference type="Proteomes" id="UP001597216">
    <property type="component" value="Unassembled WGS sequence"/>
</dbReference>